<evidence type="ECO:0000313" key="2">
    <source>
        <dbReference type="EMBL" id="AIE96573.1"/>
    </source>
</evidence>
<reference evidence="2" key="1">
    <citation type="journal article" date="2014" name="Genome Biol. Evol.">
        <title>Pangenome evidence for extensive interdomain horizontal transfer affecting lineage core and shell genes in uncultured planktonic thaumarchaeota and euryarchaeota.</title>
        <authorList>
            <person name="Deschamps P."/>
            <person name="Zivanovic Y."/>
            <person name="Moreira D."/>
            <person name="Rodriguez-Valera F."/>
            <person name="Lopez-Garcia P."/>
        </authorList>
    </citation>
    <scope>NUCLEOTIDE SEQUENCE</scope>
</reference>
<feature type="transmembrane region" description="Helical" evidence="1">
    <location>
        <begin position="75"/>
        <end position="100"/>
    </location>
</feature>
<accession>A0A075FZ26</accession>
<sequence>MPLQSMAEAIAFPSLPPASPWDAYLLMLAIPLIMRVVFVAPPLIDLVNTYAPPGERTKHVKWFFARLKQLPIEGFWLIVTNEILAFMLPVIVAVGARIWFGPIGWLSWEDTPQIGVILLLAAGAAWLITDFNKVTRSRRDIQMLAKYNLTTAKMVVQTAVVGREILKGVKEFEVPRPWRTIIDVEHTIDGELTPAPKKNPLTDMISNLLDMGADAVESVLEQAKGPASEAMDRLDQDIQARITARARASTRSLVRDIAFSIAPLLVLAGLQRLV</sequence>
<keyword evidence="1" id="KW-1133">Transmembrane helix</keyword>
<name>A0A075FZ26_9EURY</name>
<feature type="transmembrane region" description="Helical" evidence="1">
    <location>
        <begin position="23"/>
        <end position="44"/>
    </location>
</feature>
<proteinExistence type="predicted"/>
<protein>
    <submittedName>
        <fullName evidence="2">Uncharacterized protein</fullName>
    </submittedName>
</protein>
<dbReference type="EMBL" id="KF900483">
    <property type="protein sequence ID" value="AIE96573.1"/>
    <property type="molecule type" value="Genomic_DNA"/>
</dbReference>
<organism evidence="2">
    <name type="scientific">uncultured marine group II/III euryarchaeote AD1000_80_H11</name>
    <dbReference type="NCBI Taxonomy" id="1457814"/>
    <lineage>
        <taxon>Archaea</taxon>
        <taxon>Methanobacteriati</taxon>
        <taxon>Methanobacteriota</taxon>
        <taxon>environmental samples</taxon>
    </lineage>
</organism>
<feature type="transmembrane region" description="Helical" evidence="1">
    <location>
        <begin position="112"/>
        <end position="129"/>
    </location>
</feature>
<dbReference type="AlphaFoldDB" id="A0A075FZ26"/>
<keyword evidence="1" id="KW-0472">Membrane</keyword>
<evidence type="ECO:0000256" key="1">
    <source>
        <dbReference type="SAM" id="Phobius"/>
    </source>
</evidence>
<keyword evidence="1" id="KW-0812">Transmembrane</keyword>